<dbReference type="PROSITE" id="PS51332">
    <property type="entry name" value="B12_BINDING"/>
    <property type="match status" value="1"/>
</dbReference>
<keyword evidence="25" id="KW-1185">Reference proteome</keyword>
<dbReference type="EC" id="2.1.1.13" evidence="6"/>
<evidence type="ECO:0000259" key="23">
    <source>
        <dbReference type="PROSITE" id="PS51337"/>
    </source>
</evidence>
<dbReference type="Pfam" id="PF02607">
    <property type="entry name" value="B12-binding_2"/>
    <property type="match status" value="1"/>
</dbReference>
<evidence type="ECO:0000259" key="21">
    <source>
        <dbReference type="PROSITE" id="PS50972"/>
    </source>
</evidence>
<feature type="domain" description="Hcy-binding" evidence="20">
    <location>
        <begin position="1"/>
        <end position="286"/>
    </location>
</feature>
<organism evidence="24 25">
    <name type="scientific">Zhenhengia yiwuensis</name>
    <dbReference type="NCBI Taxonomy" id="2763666"/>
    <lineage>
        <taxon>Bacteria</taxon>
        <taxon>Bacillati</taxon>
        <taxon>Bacillota</taxon>
        <taxon>Clostridia</taxon>
        <taxon>Lachnospirales</taxon>
        <taxon>Lachnospiraceae</taxon>
        <taxon>Zhenhengia</taxon>
    </lineage>
</organism>
<keyword evidence="10" id="KW-0846">Cobalamin</keyword>
<evidence type="ECO:0000256" key="3">
    <source>
        <dbReference type="ARBA" id="ARBA00001956"/>
    </source>
</evidence>
<feature type="binding site" evidence="19">
    <location>
        <position position="271"/>
    </location>
    <ligand>
        <name>Zn(2+)</name>
        <dbReference type="ChEBI" id="CHEBI:29105"/>
    </ligand>
</feature>
<dbReference type="Pfam" id="PF02574">
    <property type="entry name" value="S-methyl_trans"/>
    <property type="match status" value="1"/>
</dbReference>
<keyword evidence="12" id="KW-0949">S-adenosyl-L-methionine</keyword>
<comment type="pathway">
    <text evidence="4">Amino-acid biosynthesis; L-methionine biosynthesis via de novo pathway; L-methionine from L-homocysteine (MetH route): step 1/1.</text>
</comment>
<dbReference type="Proteomes" id="UP000655830">
    <property type="component" value="Unassembled WGS sequence"/>
</dbReference>
<dbReference type="GO" id="GO:0005829">
    <property type="term" value="C:cytosol"/>
    <property type="evidence" value="ECO:0007669"/>
    <property type="project" value="TreeGrafter"/>
</dbReference>
<dbReference type="InterPro" id="IPR011005">
    <property type="entry name" value="Dihydropteroate_synth-like_sf"/>
</dbReference>
<comment type="caution">
    <text evidence="24">The sequence shown here is derived from an EMBL/GenBank/DDBJ whole genome shotgun (WGS) entry which is preliminary data.</text>
</comment>
<dbReference type="GO" id="GO:0008705">
    <property type="term" value="F:methionine synthase activity"/>
    <property type="evidence" value="ECO:0007669"/>
    <property type="project" value="UniProtKB-EC"/>
</dbReference>
<dbReference type="Gene3D" id="3.20.20.20">
    <property type="entry name" value="Dihydropteroate synthase-like"/>
    <property type="match status" value="1"/>
</dbReference>
<evidence type="ECO:0000256" key="6">
    <source>
        <dbReference type="ARBA" id="ARBA00012032"/>
    </source>
</evidence>
<dbReference type="SUPFAM" id="SSF51717">
    <property type="entry name" value="Dihydropteroate synthetase-like"/>
    <property type="match status" value="1"/>
</dbReference>
<keyword evidence="9" id="KW-0028">Amino-acid biosynthesis</keyword>
<dbReference type="Gene3D" id="3.40.50.280">
    <property type="entry name" value="Cobalamin-binding domain"/>
    <property type="match status" value="1"/>
</dbReference>
<dbReference type="Pfam" id="PF02310">
    <property type="entry name" value="B12-binding"/>
    <property type="match status" value="1"/>
</dbReference>
<reference evidence="24" key="1">
    <citation type="submission" date="2020-08" db="EMBL/GenBank/DDBJ databases">
        <title>Genome public.</title>
        <authorList>
            <person name="Liu C."/>
            <person name="Sun Q."/>
        </authorList>
    </citation>
    <scope>NUCLEOTIDE SEQUENCE</scope>
    <source>
        <strain evidence="24">NSJ-12</strain>
    </source>
</reference>
<sequence length="794" mass="86710">MHIEEEVKSVGARFFDGAMGTVLQGKGLKLGEIPELFNFTHSQLIESVHLSYLEAGADYVTTNTFGANAYKINETKYTVEQVITKAVALAKSAVSKVGRGKVVLDIGSTGKLIEPVGDVRFEEAYEVFKEQVVAGEKAGADLILFETFTDLYELKAGVLAAKENTKLPIYCTMTFEANGRTFFGTSIESMILTLEALGVDALGVNCSLGPKELKPIVEKIVSLASIPVLVQPNAGLPTMIEGKAQYDITPEEFADCMAYFAEIGVHILGGCCGTNPEYIRQVVEKVESIEVKPLTPKKLCGICSSQTAVFFDDVRVIGERLNPTGKKLLQQALRDDNMDYVLRLALEQKEEGAHILDVNMGLPDIDEVAMLTKAIKQIQGVIDLPLQIDSSNVAALESGARIYNGKPLINSVNGKKESLETILPIAKKYGAAVLGLTLDEKGIPESAEERLEVARRIVEAAEGYGIPREDIFIDCLVVTASAQQDLVIETLKAVKLVKEELGVKTILGVSNVSFGLPQRSVLNEAMLTMALMQGLDAPILNPKNTQMLEAIMAYRVLAGHDKESKAYIEYFSGKQQEANNATVSVQEHTLEEAIIKGLKKEAKQLTEVLLKDHEPLEVVEEYIVPALNKVGEDYEKEILYLPQLIKSAEAAQSSFEVLKLALMNKGTENPSKGPKVILATVKGDIHDIGKNIVKVIMQNYGFEVIDLGKDVSYEEVLEAVRKHNVKLVGLSALMTTTVTSMAETITCLKEEVPECKVVVGGAVLTEELAQFVQADFYAKDAMETVRIAKTYFEM</sequence>
<evidence type="ECO:0000256" key="16">
    <source>
        <dbReference type="ARBA" id="ARBA00023285"/>
    </source>
</evidence>
<protein>
    <recommendedName>
        <fullName evidence="7">Methionine synthase</fullName>
        <ecNumber evidence="6">2.1.1.13</ecNumber>
    </recommendedName>
    <alternativeName>
        <fullName evidence="18">5-methyltetrahydrofolate--homocysteine methyltransferase</fullName>
    </alternativeName>
</protein>
<evidence type="ECO:0000259" key="22">
    <source>
        <dbReference type="PROSITE" id="PS51332"/>
    </source>
</evidence>
<evidence type="ECO:0000256" key="12">
    <source>
        <dbReference type="ARBA" id="ARBA00022691"/>
    </source>
</evidence>
<evidence type="ECO:0000256" key="13">
    <source>
        <dbReference type="ARBA" id="ARBA00022723"/>
    </source>
</evidence>
<comment type="cofactor">
    <cofactor evidence="2 19">
        <name>Zn(2+)</name>
        <dbReference type="ChEBI" id="CHEBI:29105"/>
    </cofactor>
</comment>
<evidence type="ECO:0000256" key="18">
    <source>
        <dbReference type="ARBA" id="ARBA00031040"/>
    </source>
</evidence>
<name>A0A926EFP2_9FIRM</name>
<dbReference type="PROSITE" id="PS50972">
    <property type="entry name" value="PTERIN_BINDING"/>
    <property type="match status" value="1"/>
</dbReference>
<comment type="catalytic activity">
    <reaction evidence="1">
        <text>(6S)-5-methyl-5,6,7,8-tetrahydrofolate + L-homocysteine = (6S)-5,6,7,8-tetrahydrofolate + L-methionine</text>
        <dbReference type="Rhea" id="RHEA:11172"/>
        <dbReference type="ChEBI" id="CHEBI:18608"/>
        <dbReference type="ChEBI" id="CHEBI:57453"/>
        <dbReference type="ChEBI" id="CHEBI:57844"/>
        <dbReference type="ChEBI" id="CHEBI:58199"/>
        <dbReference type="EC" id="2.1.1.13"/>
    </reaction>
</comment>
<evidence type="ECO:0000256" key="1">
    <source>
        <dbReference type="ARBA" id="ARBA00001700"/>
    </source>
</evidence>
<evidence type="ECO:0000256" key="15">
    <source>
        <dbReference type="ARBA" id="ARBA00023167"/>
    </source>
</evidence>
<keyword evidence="11 19" id="KW-0808">Transferase</keyword>
<feature type="binding site" evidence="19">
    <location>
        <position position="206"/>
    </location>
    <ligand>
        <name>Zn(2+)</name>
        <dbReference type="ChEBI" id="CHEBI:29105"/>
    </ligand>
</feature>
<dbReference type="InterPro" id="IPR003726">
    <property type="entry name" value="HCY_dom"/>
</dbReference>
<gene>
    <name evidence="24" type="ORF">H8718_04055</name>
</gene>
<dbReference type="InterPro" id="IPR036724">
    <property type="entry name" value="Cobalamin-bd_sf"/>
</dbReference>
<dbReference type="InterPro" id="IPR036594">
    <property type="entry name" value="Meth_synthase_dom"/>
</dbReference>
<dbReference type="EMBL" id="JACRSY010000005">
    <property type="protein sequence ID" value="MBC8578701.1"/>
    <property type="molecule type" value="Genomic_DNA"/>
</dbReference>
<evidence type="ECO:0000256" key="19">
    <source>
        <dbReference type="PROSITE-ProRule" id="PRU00333"/>
    </source>
</evidence>
<dbReference type="Pfam" id="PF00809">
    <property type="entry name" value="Pterin_bind"/>
    <property type="match status" value="1"/>
</dbReference>
<dbReference type="SUPFAM" id="SSF52242">
    <property type="entry name" value="Cobalamin (vitamin B12)-binding domain"/>
    <property type="match status" value="1"/>
</dbReference>
<feature type="binding site" evidence="19">
    <location>
        <position position="272"/>
    </location>
    <ligand>
        <name>Zn(2+)</name>
        <dbReference type="ChEBI" id="CHEBI:29105"/>
    </ligand>
</feature>
<dbReference type="GO" id="GO:0031419">
    <property type="term" value="F:cobalamin binding"/>
    <property type="evidence" value="ECO:0007669"/>
    <property type="project" value="UniProtKB-KW"/>
</dbReference>
<dbReference type="PANTHER" id="PTHR45833:SF1">
    <property type="entry name" value="METHIONINE SYNTHASE"/>
    <property type="match status" value="1"/>
</dbReference>
<dbReference type="GO" id="GO:0046653">
    <property type="term" value="P:tetrahydrofolate metabolic process"/>
    <property type="evidence" value="ECO:0007669"/>
    <property type="project" value="TreeGrafter"/>
</dbReference>
<evidence type="ECO:0000256" key="14">
    <source>
        <dbReference type="ARBA" id="ARBA00022833"/>
    </source>
</evidence>
<feature type="domain" description="Pterin-binding" evidence="21">
    <location>
        <begin position="314"/>
        <end position="558"/>
    </location>
</feature>
<comment type="cofactor">
    <cofactor evidence="3">
        <name>methylcob(III)alamin</name>
        <dbReference type="ChEBI" id="CHEBI:28115"/>
    </cofactor>
</comment>
<dbReference type="InterPro" id="IPR017215">
    <property type="entry name" value="MetH_bac"/>
</dbReference>
<dbReference type="SMART" id="SM01018">
    <property type="entry name" value="B12-binding_2"/>
    <property type="match status" value="1"/>
</dbReference>
<keyword evidence="8 19" id="KW-0489">Methyltransferase</keyword>
<evidence type="ECO:0000256" key="10">
    <source>
        <dbReference type="ARBA" id="ARBA00022628"/>
    </source>
</evidence>
<evidence type="ECO:0000256" key="9">
    <source>
        <dbReference type="ARBA" id="ARBA00022605"/>
    </source>
</evidence>
<keyword evidence="14 19" id="KW-0862">Zinc</keyword>
<dbReference type="PANTHER" id="PTHR45833">
    <property type="entry name" value="METHIONINE SYNTHASE"/>
    <property type="match status" value="1"/>
</dbReference>
<dbReference type="SUPFAM" id="SSF82282">
    <property type="entry name" value="Homocysteine S-methyltransferase"/>
    <property type="match status" value="1"/>
</dbReference>
<proteinExistence type="inferred from homology"/>
<dbReference type="Gene3D" id="3.20.20.330">
    <property type="entry name" value="Homocysteine-binding-like domain"/>
    <property type="match status" value="1"/>
</dbReference>
<comment type="similarity">
    <text evidence="5">Belongs to the vitamin-B12 dependent methionine synthase family.</text>
</comment>
<evidence type="ECO:0000256" key="8">
    <source>
        <dbReference type="ARBA" id="ARBA00022603"/>
    </source>
</evidence>
<evidence type="ECO:0000256" key="17">
    <source>
        <dbReference type="ARBA" id="ARBA00025552"/>
    </source>
</evidence>
<dbReference type="GO" id="GO:0050667">
    <property type="term" value="P:homocysteine metabolic process"/>
    <property type="evidence" value="ECO:0007669"/>
    <property type="project" value="TreeGrafter"/>
</dbReference>
<keyword evidence="13 19" id="KW-0479">Metal-binding</keyword>
<evidence type="ECO:0000256" key="5">
    <source>
        <dbReference type="ARBA" id="ARBA00010398"/>
    </source>
</evidence>
<dbReference type="PIRSF" id="PIRSF037472">
    <property type="entry name" value="DHPS_mtfrase"/>
    <property type="match status" value="1"/>
</dbReference>
<evidence type="ECO:0000259" key="20">
    <source>
        <dbReference type="PROSITE" id="PS50970"/>
    </source>
</evidence>
<evidence type="ECO:0000313" key="25">
    <source>
        <dbReference type="Proteomes" id="UP000655830"/>
    </source>
</evidence>
<dbReference type="Gene3D" id="1.10.1240.10">
    <property type="entry name" value="Methionine synthase domain"/>
    <property type="match status" value="1"/>
</dbReference>
<feature type="domain" description="B12-binding N-terminal" evidence="23">
    <location>
        <begin position="577"/>
        <end position="670"/>
    </location>
</feature>
<dbReference type="GO" id="GO:0046872">
    <property type="term" value="F:metal ion binding"/>
    <property type="evidence" value="ECO:0007669"/>
    <property type="project" value="UniProtKB-KW"/>
</dbReference>
<accession>A0A926EFP2</accession>
<dbReference type="InterPro" id="IPR050554">
    <property type="entry name" value="Met_Synthase/Corrinoid"/>
</dbReference>
<dbReference type="PROSITE" id="PS50970">
    <property type="entry name" value="HCY"/>
    <property type="match status" value="1"/>
</dbReference>
<keyword evidence="15" id="KW-0486">Methionine biosynthesis</keyword>
<dbReference type="NCBIfam" id="NF005719">
    <property type="entry name" value="PRK07535.1"/>
    <property type="match status" value="1"/>
</dbReference>
<dbReference type="AlphaFoldDB" id="A0A926EFP2"/>
<dbReference type="InterPro" id="IPR006158">
    <property type="entry name" value="Cobalamin-bd"/>
</dbReference>
<feature type="domain" description="B12-binding" evidence="22">
    <location>
        <begin position="673"/>
        <end position="794"/>
    </location>
</feature>
<evidence type="ECO:0000256" key="7">
    <source>
        <dbReference type="ARBA" id="ARBA00013998"/>
    </source>
</evidence>
<evidence type="ECO:0000256" key="11">
    <source>
        <dbReference type="ARBA" id="ARBA00022679"/>
    </source>
</evidence>
<dbReference type="InterPro" id="IPR036589">
    <property type="entry name" value="HCY_dom_sf"/>
</dbReference>
<evidence type="ECO:0000313" key="24">
    <source>
        <dbReference type="EMBL" id="MBC8578701.1"/>
    </source>
</evidence>
<evidence type="ECO:0000256" key="2">
    <source>
        <dbReference type="ARBA" id="ARBA00001947"/>
    </source>
</evidence>
<evidence type="ECO:0000256" key="4">
    <source>
        <dbReference type="ARBA" id="ARBA00005178"/>
    </source>
</evidence>
<dbReference type="InterPro" id="IPR000489">
    <property type="entry name" value="Pterin-binding_dom"/>
</dbReference>
<keyword evidence="16" id="KW-0170">Cobalt</keyword>
<comment type="function">
    <text evidence="17">Catalyzes the transfer of a methyl group from methyl-cobalamin to homocysteine, yielding enzyme-bound cob(I)alamin and methionine. Subsequently, remethylates the cofactor using methyltetrahydrofolate.</text>
</comment>
<dbReference type="PROSITE" id="PS51337">
    <property type="entry name" value="B12_BINDING_NTER"/>
    <property type="match status" value="1"/>
</dbReference>
<dbReference type="SUPFAM" id="SSF47644">
    <property type="entry name" value="Methionine synthase domain"/>
    <property type="match status" value="1"/>
</dbReference>
<dbReference type="GO" id="GO:0032259">
    <property type="term" value="P:methylation"/>
    <property type="evidence" value="ECO:0007669"/>
    <property type="project" value="UniProtKB-KW"/>
</dbReference>
<dbReference type="InterPro" id="IPR003759">
    <property type="entry name" value="Cbl-bd_cap"/>
</dbReference>